<dbReference type="EnsemblMetazoa" id="ISCW003454-RA">
    <property type="protein sequence ID" value="ISCW003454-PA"/>
    <property type="gene ID" value="ISCW003454"/>
</dbReference>
<evidence type="ECO:0000256" key="7">
    <source>
        <dbReference type="ARBA" id="ARBA00022824"/>
    </source>
</evidence>
<dbReference type="VEuPathDB" id="VectorBase:ISCP_038345"/>
<dbReference type="GO" id="GO:0020037">
    <property type="term" value="F:heme binding"/>
    <property type="evidence" value="ECO:0007669"/>
    <property type="project" value="InterPro"/>
</dbReference>
<organism>
    <name type="scientific">Ixodes scapularis</name>
    <name type="common">Black-legged tick</name>
    <name type="synonym">Deer tick</name>
    <dbReference type="NCBI Taxonomy" id="6945"/>
    <lineage>
        <taxon>Eukaryota</taxon>
        <taxon>Metazoa</taxon>
        <taxon>Ecdysozoa</taxon>
        <taxon>Arthropoda</taxon>
        <taxon>Chelicerata</taxon>
        <taxon>Arachnida</taxon>
        <taxon>Acari</taxon>
        <taxon>Parasitiformes</taxon>
        <taxon>Ixodida</taxon>
        <taxon>Ixodoidea</taxon>
        <taxon>Ixodidae</taxon>
        <taxon>Ixodinae</taxon>
        <taxon>Ixodes</taxon>
    </lineage>
</organism>
<comment type="function">
    <text evidence="2">May be involved in the metabolism of insect hormones and in the breakdown of synthetic insecticides.</text>
</comment>
<name>B7PHM0_IXOSC</name>
<dbReference type="InterPro" id="IPR050196">
    <property type="entry name" value="Cytochrome_P450_Monoox"/>
</dbReference>
<dbReference type="Gene3D" id="1.10.630.10">
    <property type="entry name" value="Cytochrome P450"/>
    <property type="match status" value="1"/>
</dbReference>
<dbReference type="PANTHER" id="PTHR24291">
    <property type="entry name" value="CYTOCHROME P450 FAMILY 4"/>
    <property type="match status" value="1"/>
</dbReference>
<evidence type="ECO:0000256" key="11">
    <source>
        <dbReference type="PIRSR" id="PIRSR602403-1"/>
    </source>
</evidence>
<dbReference type="VEuPathDB" id="VectorBase:ISCI003454"/>
<keyword evidence="5 11" id="KW-0349">Heme</keyword>
<evidence type="ECO:0000256" key="6">
    <source>
        <dbReference type="ARBA" id="ARBA00022723"/>
    </source>
</evidence>
<dbReference type="SUPFAM" id="SSF48264">
    <property type="entry name" value="Cytochrome P450"/>
    <property type="match status" value="1"/>
</dbReference>
<protein>
    <submittedName>
        <fullName evidence="13 14">Cytochrome P450, putative</fullName>
        <ecNumber evidence="13">1.14.14.1</ecNumber>
    </submittedName>
</protein>
<dbReference type="Pfam" id="PF00067">
    <property type="entry name" value="p450"/>
    <property type="match status" value="1"/>
</dbReference>
<keyword evidence="7" id="KW-0256">Endoplasmic reticulum</keyword>
<evidence type="ECO:0000256" key="12">
    <source>
        <dbReference type="RuleBase" id="RU000461"/>
    </source>
</evidence>
<evidence type="ECO:0000256" key="2">
    <source>
        <dbReference type="ARBA" id="ARBA00003690"/>
    </source>
</evidence>
<dbReference type="GO" id="GO:0005789">
    <property type="term" value="C:endoplasmic reticulum membrane"/>
    <property type="evidence" value="ECO:0007669"/>
    <property type="project" value="UniProtKB-SubCell"/>
</dbReference>
<dbReference type="PRINTS" id="PR00465">
    <property type="entry name" value="EP450IV"/>
</dbReference>
<evidence type="ECO:0000256" key="10">
    <source>
        <dbReference type="ARBA" id="ARBA00023136"/>
    </source>
</evidence>
<evidence type="ECO:0000256" key="8">
    <source>
        <dbReference type="ARBA" id="ARBA00023004"/>
    </source>
</evidence>
<gene>
    <name evidence="13" type="ORF">IscW_ISCW003454</name>
</gene>
<keyword evidence="10" id="KW-0472">Membrane</keyword>
<dbReference type="EMBL" id="DS714189">
    <property type="protein sequence ID" value="EEC06092.1"/>
    <property type="molecule type" value="Genomic_DNA"/>
</dbReference>
<evidence type="ECO:0000256" key="9">
    <source>
        <dbReference type="ARBA" id="ARBA00023033"/>
    </source>
</evidence>
<dbReference type="InterPro" id="IPR001128">
    <property type="entry name" value="Cyt_P450"/>
</dbReference>
<dbReference type="PaxDb" id="6945-B7PHM0"/>
<dbReference type="InterPro" id="IPR002403">
    <property type="entry name" value="Cyt_P450_E_grp-IV"/>
</dbReference>
<dbReference type="InParanoid" id="B7PHM0"/>
<evidence type="ECO:0000313" key="14">
    <source>
        <dbReference type="EnsemblMetazoa" id="ISCW003454-PA"/>
    </source>
</evidence>
<reference evidence="14" key="2">
    <citation type="submission" date="2020-05" db="UniProtKB">
        <authorList>
            <consortium name="EnsemblMetazoa"/>
        </authorList>
    </citation>
    <scope>IDENTIFICATION</scope>
    <source>
        <strain evidence="14">wikel</strain>
    </source>
</reference>
<sequence>MYTLHRDERWFPEPEEFRPERFFPENSVGRPAYAYVPFSAGPRNCIGQRFAMMEEKVVISTILRHFRLHSPDERDTVLITWELVLKPLNALNVHFMPKMKL</sequence>
<keyword evidence="8 11" id="KW-0408">Iron</keyword>
<dbReference type="AlphaFoldDB" id="B7PHM0"/>
<dbReference type="Proteomes" id="UP000001555">
    <property type="component" value="Unassembled WGS sequence"/>
</dbReference>
<keyword evidence="9 12" id="KW-0503">Monooxygenase</keyword>
<keyword evidence="15" id="KW-1185">Reference proteome</keyword>
<comment type="cofactor">
    <cofactor evidence="1 11">
        <name>heme</name>
        <dbReference type="ChEBI" id="CHEBI:30413"/>
    </cofactor>
</comment>
<dbReference type="EMBL" id="ABJB010179487">
    <property type="status" value="NOT_ANNOTATED_CDS"/>
    <property type="molecule type" value="Genomic_DNA"/>
</dbReference>
<evidence type="ECO:0000256" key="5">
    <source>
        <dbReference type="ARBA" id="ARBA00022617"/>
    </source>
</evidence>
<dbReference type="GO" id="GO:0016712">
    <property type="term" value="F:oxidoreductase activity, acting on paired donors, with incorporation or reduction of molecular oxygen, reduced flavin or flavoprotein as one donor, and incorporation of one atom of oxygen"/>
    <property type="evidence" value="ECO:0007669"/>
    <property type="project" value="UniProtKB-EC"/>
</dbReference>
<dbReference type="STRING" id="6945.B7PHM0"/>
<dbReference type="PROSITE" id="PS00086">
    <property type="entry name" value="CYTOCHROME_P450"/>
    <property type="match status" value="1"/>
</dbReference>
<evidence type="ECO:0000313" key="13">
    <source>
        <dbReference type="EMBL" id="EEC06092.1"/>
    </source>
</evidence>
<dbReference type="OrthoDB" id="1470350at2759"/>
<keyword evidence="6 11" id="KW-0479">Metal-binding</keyword>
<dbReference type="VEuPathDB" id="VectorBase:ISCW003454"/>
<reference evidence="13 15" key="1">
    <citation type="submission" date="2008-03" db="EMBL/GenBank/DDBJ databases">
        <title>Annotation of Ixodes scapularis.</title>
        <authorList>
            <consortium name="Ixodes scapularis Genome Project Consortium"/>
            <person name="Caler E."/>
            <person name="Hannick L.I."/>
            <person name="Bidwell S."/>
            <person name="Joardar V."/>
            <person name="Thiagarajan M."/>
            <person name="Amedeo P."/>
            <person name="Galinsky K.J."/>
            <person name="Schobel S."/>
            <person name="Inman J."/>
            <person name="Hostetler J."/>
            <person name="Miller J."/>
            <person name="Hammond M."/>
            <person name="Megy K."/>
            <person name="Lawson D."/>
            <person name="Kodira C."/>
            <person name="Sutton G."/>
            <person name="Meyer J."/>
            <person name="Hill C.A."/>
            <person name="Birren B."/>
            <person name="Nene V."/>
            <person name="Collins F."/>
            <person name="Alarcon-Chaidez F."/>
            <person name="Wikel S."/>
            <person name="Strausberg R."/>
        </authorList>
    </citation>
    <scope>NUCLEOTIDE SEQUENCE [LARGE SCALE GENOMIC DNA]</scope>
    <source>
        <strain evidence="15">Wikel</strain>
        <strain evidence="13">Wikel colony</strain>
    </source>
</reference>
<comment type="similarity">
    <text evidence="4 12">Belongs to the cytochrome P450 family.</text>
</comment>
<comment type="subcellular location">
    <subcellularLocation>
        <location evidence="3">Endoplasmic reticulum membrane</location>
    </subcellularLocation>
</comment>
<proteinExistence type="inferred from homology"/>
<dbReference type="EC" id="1.14.14.1" evidence="13"/>
<feature type="binding site" description="axial binding residue" evidence="11">
    <location>
        <position position="45"/>
    </location>
    <ligand>
        <name>heme</name>
        <dbReference type="ChEBI" id="CHEBI:30413"/>
    </ligand>
    <ligandPart>
        <name>Fe</name>
        <dbReference type="ChEBI" id="CHEBI:18248"/>
    </ligandPart>
</feature>
<evidence type="ECO:0000256" key="4">
    <source>
        <dbReference type="ARBA" id="ARBA00010617"/>
    </source>
</evidence>
<dbReference type="InterPro" id="IPR036396">
    <property type="entry name" value="Cyt_P450_sf"/>
</dbReference>
<dbReference type="PANTHER" id="PTHR24291:SF189">
    <property type="entry name" value="CYTOCHROME P450 4C3-RELATED"/>
    <property type="match status" value="1"/>
</dbReference>
<evidence type="ECO:0000313" key="15">
    <source>
        <dbReference type="Proteomes" id="UP000001555"/>
    </source>
</evidence>
<evidence type="ECO:0000256" key="3">
    <source>
        <dbReference type="ARBA" id="ARBA00004586"/>
    </source>
</evidence>
<dbReference type="HOGENOM" id="CLU_001570_5_7_1"/>
<dbReference type="InterPro" id="IPR017972">
    <property type="entry name" value="Cyt_P450_CS"/>
</dbReference>
<dbReference type="GO" id="GO:0005506">
    <property type="term" value="F:iron ion binding"/>
    <property type="evidence" value="ECO:0007669"/>
    <property type="project" value="InterPro"/>
</dbReference>
<keyword evidence="12 13" id="KW-0560">Oxidoreductase</keyword>
<evidence type="ECO:0000256" key="1">
    <source>
        <dbReference type="ARBA" id="ARBA00001971"/>
    </source>
</evidence>
<accession>B7PHM0</accession>